<feature type="transmembrane region" description="Helical" evidence="3">
    <location>
        <begin position="43"/>
        <end position="61"/>
    </location>
</feature>
<dbReference type="AlphaFoldDB" id="A0A158QTR5"/>
<accession>A0A158QTR5</accession>
<protein>
    <submittedName>
        <fullName evidence="4">Uncharacterized protein</fullName>
    </submittedName>
</protein>
<dbReference type="CDD" id="cd06503">
    <property type="entry name" value="ATP-synt_Fo_b"/>
    <property type="match status" value="1"/>
</dbReference>
<organism evidence="4 5">
    <name type="scientific">Mesocestoides corti</name>
    <name type="common">Flatworm</name>
    <dbReference type="NCBI Taxonomy" id="53468"/>
    <lineage>
        <taxon>Eukaryota</taxon>
        <taxon>Metazoa</taxon>
        <taxon>Spiralia</taxon>
        <taxon>Lophotrochozoa</taxon>
        <taxon>Platyhelminthes</taxon>
        <taxon>Cestoda</taxon>
        <taxon>Eucestoda</taxon>
        <taxon>Cyclophyllidea</taxon>
        <taxon>Mesocestoididae</taxon>
        <taxon>Mesocestoides</taxon>
    </lineage>
</organism>
<evidence type="ECO:0000256" key="2">
    <source>
        <dbReference type="SAM" id="MobiDB-lite"/>
    </source>
</evidence>
<keyword evidence="3" id="KW-0812">Transmembrane</keyword>
<sequence length="954" mass="104433">MCDAVENAASHAVRKVVKRRTNVKDRFALYPSYLNDLTGSYSWSMRLCALWLFVGTLVFLLEFPIRRAIRIPDPTEPQHEQLSDNMTPTNSPWCRHFGGPATLSVEDLTPRAPSIVVASVPPSIAKAGLSDSTIPFVCSQSDEGERSVLLGKTYEPAGYPELPTKDSYLEPTQEEIEKIISTPAIDGEKLNQLIDLINQMPKTQNPPYAEEGQAGVHLSGTDGSGHRQMPTVEMDHRVDHSGPGEAVIQSQDQKSEVSVQSPEYKKVCEVEMVPCMVPRCRAVNKGAAQQDDINIGTPGNDAEKSRPGTFEAYGDNSYNTGFNFASAGSYSSLTGAVGGIETGLNGIVGGVNTGLNGITGSAGSGLNSLAGGIGAGLSGSYAAAAPAFTSGVHGANSGAGVGAGGLNGYFGQFLGGSTAALNSPYLEAVFTSAPSAPFMSPTQPLVLGDLSRWNSVPTISAPSDLADVKIGYSLNQIDEDEVEYETKYEERKFACPSSHSPPNIIECRADLEEYNRQVSLAKEEAEKRRKELISQRDAEVARRRAEAERNLEEEIARRKADAQRARDEEVRRKIADAERIRKQKEQQLTQLFSQKLKALRDAEAAKRAQYEKSILEISQREGPIRQQIALAQSGLQELEIYKAQISAQEVERRRQIVILSEQLKGLRVPSYSADTGSEKNLLAEYCQQLSDIKCEEKERICAAEATPLPKIECPEIPEVEIPNIPKPEAREIKIPKIKIKRESQRLLEFGDIDVAAVHIPSHSLQSNQYKCLHLFSTLQWLHPPAMSFQFHQVRCQVYESIVSMVLAYNMCDSQAKATRLDILPAVSQLHAAIHINVANRLNAVTHIHVAEATSLHQRQLPNPPAAELLHDPPRVRRHRAVRSSKSSCCLAPRCAPLSSDEECYEFQATGYKLKCVKVSCSEEPIPSHAPPKVEDDCAETGPENEELTAGPPEE</sequence>
<evidence type="ECO:0000256" key="1">
    <source>
        <dbReference type="SAM" id="Coils"/>
    </source>
</evidence>
<keyword evidence="5" id="KW-1185">Reference proteome</keyword>
<evidence type="ECO:0000313" key="4">
    <source>
        <dbReference type="EMBL" id="VDD79191.1"/>
    </source>
</evidence>
<dbReference type="Proteomes" id="UP000267029">
    <property type="component" value="Unassembled WGS sequence"/>
</dbReference>
<keyword evidence="3" id="KW-0472">Membrane</keyword>
<feature type="compositionally biased region" description="Acidic residues" evidence="2">
    <location>
        <begin position="936"/>
        <end position="954"/>
    </location>
</feature>
<evidence type="ECO:0000313" key="5">
    <source>
        <dbReference type="Proteomes" id="UP000267029"/>
    </source>
</evidence>
<dbReference type="OrthoDB" id="6282889at2759"/>
<evidence type="ECO:0000256" key="3">
    <source>
        <dbReference type="SAM" id="Phobius"/>
    </source>
</evidence>
<dbReference type="EMBL" id="UXSR01005184">
    <property type="protein sequence ID" value="VDD79191.1"/>
    <property type="molecule type" value="Genomic_DNA"/>
</dbReference>
<reference evidence="4 5" key="1">
    <citation type="submission" date="2018-10" db="EMBL/GenBank/DDBJ databases">
        <authorList>
            <consortium name="Pathogen Informatics"/>
        </authorList>
    </citation>
    <scope>NUCLEOTIDE SEQUENCE [LARGE SCALE GENOMIC DNA]</scope>
</reference>
<name>A0A158QTR5_MESCO</name>
<proteinExistence type="predicted"/>
<feature type="coiled-coil region" evidence="1">
    <location>
        <begin position="504"/>
        <end position="594"/>
    </location>
</feature>
<keyword evidence="1" id="KW-0175">Coiled coil</keyword>
<keyword evidence="3" id="KW-1133">Transmembrane helix</keyword>
<dbReference type="STRING" id="53468.A0A158QTR5"/>
<feature type="region of interest" description="Disordered" evidence="2">
    <location>
        <begin position="922"/>
        <end position="954"/>
    </location>
</feature>
<gene>
    <name evidence="4" type="ORF">MCOS_LOCUS5194</name>
</gene>